<protein>
    <recommendedName>
        <fullName evidence="2 15">Protein kinase C</fullName>
        <ecNumber evidence="2 15">2.7.11.13</ecNumber>
    </recommendedName>
</protein>
<dbReference type="Pfam" id="PF00069">
    <property type="entry name" value="Pkinase"/>
    <property type="match status" value="1"/>
</dbReference>
<evidence type="ECO:0000256" key="3">
    <source>
        <dbReference type="ARBA" id="ARBA00022527"/>
    </source>
</evidence>
<reference evidence="23" key="2">
    <citation type="submission" date="2025-09" db="UniProtKB">
        <authorList>
            <consortium name="Ensembl"/>
        </authorList>
    </citation>
    <scope>IDENTIFICATION</scope>
</reference>
<dbReference type="CDD" id="cd20837">
    <property type="entry name" value="C1_nPKC_theta-like_rpt2"/>
    <property type="match status" value="1"/>
</dbReference>
<dbReference type="CDD" id="cd20834">
    <property type="entry name" value="C1_nPKC_theta-like_rpt1"/>
    <property type="match status" value="1"/>
</dbReference>
<evidence type="ECO:0000256" key="1">
    <source>
        <dbReference type="ARBA" id="ARBA00005490"/>
    </source>
</evidence>
<feature type="region of interest" description="Disordered" evidence="19">
    <location>
        <begin position="297"/>
        <end position="316"/>
    </location>
</feature>
<evidence type="ECO:0000256" key="5">
    <source>
        <dbReference type="ARBA" id="ARBA00022679"/>
    </source>
</evidence>
<keyword evidence="7" id="KW-0677">Repeat</keyword>
<evidence type="ECO:0000256" key="7">
    <source>
        <dbReference type="ARBA" id="ARBA00022737"/>
    </source>
</evidence>
<keyword evidence="9" id="KW-0863">Zinc-finger</keyword>
<keyword evidence="10 15" id="KW-0418">Kinase</keyword>
<feature type="domain" description="Phorbol-ester/DAG-type" evidence="21">
    <location>
        <begin position="221"/>
        <end position="271"/>
    </location>
</feature>
<dbReference type="PIRSF" id="PIRSF000551">
    <property type="entry name" value="PKC_delta"/>
    <property type="match status" value="1"/>
</dbReference>
<dbReference type="InterPro" id="IPR035892">
    <property type="entry name" value="C2_domain_sf"/>
</dbReference>
<dbReference type="PROSITE" id="PS50081">
    <property type="entry name" value="ZF_DAG_PE_2"/>
    <property type="match status" value="2"/>
</dbReference>
<dbReference type="Pfam" id="PF00130">
    <property type="entry name" value="C1_1"/>
    <property type="match status" value="2"/>
</dbReference>
<keyword evidence="8 15" id="KW-0547">Nucleotide-binding</keyword>
<keyword evidence="3 15" id="KW-0723">Serine/threonine-protein kinase</keyword>
<dbReference type="SUPFAM" id="SSF49562">
    <property type="entry name" value="C2 domain (Calcium/lipid-binding domain, CaLB)"/>
    <property type="match status" value="1"/>
</dbReference>
<dbReference type="Gene3D" id="2.60.40.150">
    <property type="entry name" value="C2 domain"/>
    <property type="match status" value="1"/>
</dbReference>
<dbReference type="PROSITE" id="PS51285">
    <property type="entry name" value="AGC_KINASE_CTER"/>
    <property type="match status" value="1"/>
</dbReference>
<dbReference type="PROSITE" id="PS00479">
    <property type="entry name" value="ZF_DAG_PE_1"/>
    <property type="match status" value="1"/>
</dbReference>
<accession>A0A8C4WVE8</accession>
<sequence>MLLRISFTAWEGGDGAAIGQPYCAVNVREAISSERGSLAYIQNQPTMYPRWRTKIDARVCEGGSMQMMLMSGAGKPISDTELTLISMAEHCSGDAVSEFWVDLQPEGRLRLSVQRVDDTKENSKMSEPSNPLNKRRGAIKQAKVHYVKGHEFVGTFFPQPTFCSVCREFVWGLNKQGYQCRECNAAIHKRCLDSILAKCTGTAANSIQTKMMKERFKLDVPHRFKDKTYHSPTFCEHCGTLLWGVVKQGLKCEECGMNVHRKCMSKVANVCGINQKLMAEALAQIAQQQQMRKKRDSVSRVGPLLLPGTETSQRPPSVAWEESESAGAVFHRPLVLPDTLKLQEKSPEKSRVKNITLNDLTLLKVLGKGSFGKVLLAELTGCAQFFALKVLKKDVVLMDDDVECTMVEKRVLALAWQHPFLTYLYSSFQTKEHLFFMMEYLNGGDLMFHIQENGRFDLQRAMFYAAEVICGLQFLHSKHIVYRDLKLDNILLDNEGHVKIADFGMCKEDIFGEKRATTFCGTPDYIAPEILLGQTYGVSVDWWSFGVLLYEMLVGQSPFHGKDEDELFEAIRVHTPYYPRALEEHTRDILCKLFERDHTKRLGVVGNIRNHPFFNNMDWDALERKEVTPPFKPKVFSASDCSNFDQEFLSEKPRLSFGDSHVIGSINQRIFEGFSFVSPDLHRHLH</sequence>
<dbReference type="FunFam" id="3.30.60.20:FF:000003">
    <property type="entry name" value="Protein kinase C delta"/>
    <property type="match status" value="1"/>
</dbReference>
<dbReference type="Pfam" id="PF21494">
    <property type="entry name" value="PKC_C2"/>
    <property type="match status" value="1"/>
</dbReference>
<evidence type="ECO:0000256" key="11">
    <source>
        <dbReference type="ARBA" id="ARBA00022833"/>
    </source>
</evidence>
<evidence type="ECO:0000256" key="4">
    <source>
        <dbReference type="ARBA" id="ARBA00022553"/>
    </source>
</evidence>
<dbReference type="SMART" id="SM00220">
    <property type="entry name" value="S_TKc"/>
    <property type="match status" value="1"/>
</dbReference>
<dbReference type="SMART" id="SM00109">
    <property type="entry name" value="C1"/>
    <property type="match status" value="2"/>
</dbReference>
<feature type="binding site" evidence="17">
    <location>
        <begin position="366"/>
        <end position="374"/>
    </location>
    <ligand>
        <name>ATP</name>
        <dbReference type="ChEBI" id="CHEBI:30616"/>
    </ligand>
</feature>
<evidence type="ECO:0000259" key="22">
    <source>
        <dbReference type="PROSITE" id="PS51285"/>
    </source>
</evidence>
<dbReference type="InterPro" id="IPR000961">
    <property type="entry name" value="AGC-kinase_C"/>
</dbReference>
<evidence type="ECO:0000256" key="2">
    <source>
        <dbReference type="ARBA" id="ARBA00012429"/>
    </source>
</evidence>
<dbReference type="InterPro" id="IPR017441">
    <property type="entry name" value="Protein_kinase_ATP_BS"/>
</dbReference>
<proteinExistence type="inferred from homology"/>
<dbReference type="Gene3D" id="3.30.60.20">
    <property type="match status" value="2"/>
</dbReference>
<dbReference type="InterPro" id="IPR002219">
    <property type="entry name" value="PKC_DAG/PE"/>
</dbReference>
<dbReference type="PANTHER" id="PTHR24351">
    <property type="entry name" value="RIBOSOMAL PROTEIN S6 KINASE"/>
    <property type="match status" value="1"/>
</dbReference>
<evidence type="ECO:0000313" key="24">
    <source>
        <dbReference type="Proteomes" id="UP000694388"/>
    </source>
</evidence>
<keyword evidence="12 15" id="KW-0067">ATP-binding</keyword>
<evidence type="ECO:0000256" key="18">
    <source>
        <dbReference type="PROSITE-ProRule" id="PRU10141"/>
    </source>
</evidence>
<dbReference type="PROSITE" id="PS50011">
    <property type="entry name" value="PROTEIN_KINASE_DOM"/>
    <property type="match status" value="1"/>
</dbReference>
<dbReference type="SUPFAM" id="SSF56112">
    <property type="entry name" value="Protein kinase-like (PK-like)"/>
    <property type="match status" value="1"/>
</dbReference>
<evidence type="ECO:0000256" key="12">
    <source>
        <dbReference type="ARBA" id="ARBA00022840"/>
    </source>
</evidence>
<evidence type="ECO:0000256" key="10">
    <source>
        <dbReference type="ARBA" id="ARBA00022777"/>
    </source>
</evidence>
<dbReference type="FunFam" id="3.30.200.20:FF:000080">
    <property type="entry name" value="Protein kinase C"/>
    <property type="match status" value="1"/>
</dbReference>
<dbReference type="InterPro" id="IPR017892">
    <property type="entry name" value="Pkinase_C"/>
</dbReference>
<dbReference type="GeneTree" id="ENSGT00940000155327"/>
<dbReference type="SMART" id="SM00133">
    <property type="entry name" value="S_TK_X"/>
    <property type="match status" value="1"/>
</dbReference>
<reference evidence="23" key="1">
    <citation type="submission" date="2025-08" db="UniProtKB">
        <authorList>
            <consortium name="Ensembl"/>
        </authorList>
    </citation>
    <scope>IDENTIFICATION</scope>
</reference>
<dbReference type="AlphaFoldDB" id="A0A8C4WVE8"/>
<evidence type="ECO:0000256" key="8">
    <source>
        <dbReference type="ARBA" id="ARBA00022741"/>
    </source>
</evidence>
<dbReference type="Pfam" id="PF00433">
    <property type="entry name" value="Pkinase_C"/>
    <property type="match status" value="1"/>
</dbReference>
<keyword evidence="6" id="KW-0479">Metal-binding</keyword>
<dbReference type="Ensembl" id="ENSEBUT00000014129.1">
    <property type="protein sequence ID" value="ENSEBUP00000013553.1"/>
    <property type="gene ID" value="ENSEBUG00000008557.1"/>
</dbReference>
<dbReference type="SUPFAM" id="SSF57889">
    <property type="entry name" value="Cysteine-rich domain"/>
    <property type="match status" value="2"/>
</dbReference>
<organism evidence="23 24">
    <name type="scientific">Eptatretus burgeri</name>
    <name type="common">Inshore hagfish</name>
    <dbReference type="NCBI Taxonomy" id="7764"/>
    <lineage>
        <taxon>Eukaryota</taxon>
        <taxon>Metazoa</taxon>
        <taxon>Chordata</taxon>
        <taxon>Craniata</taxon>
        <taxon>Vertebrata</taxon>
        <taxon>Cyclostomata</taxon>
        <taxon>Myxini</taxon>
        <taxon>Myxiniformes</taxon>
        <taxon>Myxinidae</taxon>
        <taxon>Eptatretinae</taxon>
        <taxon>Eptatretus</taxon>
    </lineage>
</organism>
<feature type="active site" description="Proton acceptor" evidence="16">
    <location>
        <position position="484"/>
    </location>
</feature>
<feature type="binding site" evidence="17 18">
    <location>
        <position position="389"/>
    </location>
    <ligand>
        <name>ATP</name>
        <dbReference type="ChEBI" id="CHEBI:30616"/>
    </ligand>
</feature>
<dbReference type="GO" id="GO:0008270">
    <property type="term" value="F:zinc ion binding"/>
    <property type="evidence" value="ECO:0007669"/>
    <property type="project" value="UniProtKB-KW"/>
</dbReference>
<comment type="catalytic activity">
    <reaction evidence="14">
        <text>L-seryl-[protein] + ATP = O-phospho-L-seryl-[protein] + ADP + H(+)</text>
        <dbReference type="Rhea" id="RHEA:17989"/>
        <dbReference type="Rhea" id="RHEA-COMP:9863"/>
        <dbReference type="Rhea" id="RHEA-COMP:11604"/>
        <dbReference type="ChEBI" id="CHEBI:15378"/>
        <dbReference type="ChEBI" id="CHEBI:29999"/>
        <dbReference type="ChEBI" id="CHEBI:30616"/>
        <dbReference type="ChEBI" id="CHEBI:83421"/>
        <dbReference type="ChEBI" id="CHEBI:456216"/>
        <dbReference type="EC" id="2.7.11.13"/>
    </reaction>
</comment>
<dbReference type="InterPro" id="IPR020454">
    <property type="entry name" value="DAG/PE-bd"/>
</dbReference>
<dbReference type="Gene3D" id="1.10.510.10">
    <property type="entry name" value="Transferase(Phosphotransferase) domain 1"/>
    <property type="match status" value="1"/>
</dbReference>
<evidence type="ECO:0000256" key="17">
    <source>
        <dbReference type="PIRSR" id="PIRSR000551-51"/>
    </source>
</evidence>
<dbReference type="EC" id="2.7.11.13" evidence="2 15"/>
<evidence type="ECO:0000256" key="16">
    <source>
        <dbReference type="PIRSR" id="PIRSR000551-50"/>
    </source>
</evidence>
<evidence type="ECO:0000256" key="19">
    <source>
        <dbReference type="SAM" id="MobiDB-lite"/>
    </source>
</evidence>
<dbReference type="InterPro" id="IPR014376">
    <property type="entry name" value="Prot_kin_PKC_delta"/>
</dbReference>
<keyword evidence="24" id="KW-1185">Reference proteome</keyword>
<feature type="domain" description="AGC-kinase C-terminal" evidence="22">
    <location>
        <begin position="615"/>
        <end position="686"/>
    </location>
</feature>
<keyword evidence="11" id="KW-0862">Zinc</keyword>
<evidence type="ECO:0000256" key="9">
    <source>
        <dbReference type="ARBA" id="ARBA00022771"/>
    </source>
</evidence>
<feature type="domain" description="Phorbol-ester/DAG-type" evidence="21">
    <location>
        <begin position="149"/>
        <end position="199"/>
    </location>
</feature>
<dbReference type="PRINTS" id="PR00008">
    <property type="entry name" value="DAGPEDOMAIN"/>
</dbReference>
<evidence type="ECO:0000256" key="14">
    <source>
        <dbReference type="ARBA" id="ARBA00047470"/>
    </source>
</evidence>
<dbReference type="PROSITE" id="PS00108">
    <property type="entry name" value="PROTEIN_KINASE_ST"/>
    <property type="match status" value="1"/>
</dbReference>
<dbReference type="Proteomes" id="UP000694388">
    <property type="component" value="Unplaced"/>
</dbReference>
<comment type="similarity">
    <text evidence="1 15">Belongs to the protein kinase superfamily. AGC Ser/Thr protein kinase family. PKC subfamily.</text>
</comment>
<feature type="domain" description="Protein kinase" evidence="20">
    <location>
        <begin position="360"/>
        <end position="614"/>
    </location>
</feature>
<evidence type="ECO:0000313" key="23">
    <source>
        <dbReference type="Ensembl" id="ENSEBUP00000013553.1"/>
    </source>
</evidence>
<dbReference type="GO" id="GO:0005524">
    <property type="term" value="F:ATP binding"/>
    <property type="evidence" value="ECO:0007669"/>
    <property type="project" value="UniProtKB-UniRule"/>
</dbReference>
<name>A0A8C4WVE8_EPTBU</name>
<keyword evidence="4" id="KW-0597">Phosphoprotein</keyword>
<dbReference type="Gene3D" id="3.30.200.20">
    <property type="entry name" value="Phosphorylase Kinase, domain 1"/>
    <property type="match status" value="1"/>
</dbReference>
<dbReference type="FunFam" id="1.10.510.10:FF:000150">
    <property type="entry name" value="Protein kinase C, theta"/>
    <property type="match status" value="1"/>
</dbReference>
<dbReference type="GO" id="GO:0004697">
    <property type="term" value="F:diacylglycerol-dependent serine/threonine kinase activity"/>
    <property type="evidence" value="ECO:0007669"/>
    <property type="project" value="UniProtKB-EC"/>
</dbReference>
<evidence type="ECO:0000256" key="15">
    <source>
        <dbReference type="PIRNR" id="PIRNR000551"/>
    </source>
</evidence>
<dbReference type="InterPro" id="IPR046349">
    <property type="entry name" value="C1-like_sf"/>
</dbReference>
<evidence type="ECO:0000256" key="13">
    <source>
        <dbReference type="ARBA" id="ARBA00047272"/>
    </source>
</evidence>
<comment type="catalytic activity">
    <reaction evidence="13 15">
        <text>L-threonyl-[protein] + ATP = O-phospho-L-threonyl-[protein] + ADP + H(+)</text>
        <dbReference type="Rhea" id="RHEA:46608"/>
        <dbReference type="Rhea" id="RHEA-COMP:11060"/>
        <dbReference type="Rhea" id="RHEA-COMP:11605"/>
        <dbReference type="ChEBI" id="CHEBI:15378"/>
        <dbReference type="ChEBI" id="CHEBI:30013"/>
        <dbReference type="ChEBI" id="CHEBI:30616"/>
        <dbReference type="ChEBI" id="CHEBI:61977"/>
        <dbReference type="ChEBI" id="CHEBI:456216"/>
        <dbReference type="EC" id="2.7.11.13"/>
    </reaction>
</comment>
<dbReference type="PROSITE" id="PS00107">
    <property type="entry name" value="PROTEIN_KINASE_ATP"/>
    <property type="match status" value="1"/>
</dbReference>
<dbReference type="InterPro" id="IPR000719">
    <property type="entry name" value="Prot_kinase_dom"/>
</dbReference>
<keyword evidence="5 15" id="KW-0808">Transferase</keyword>
<dbReference type="InterPro" id="IPR011009">
    <property type="entry name" value="Kinase-like_dom_sf"/>
</dbReference>
<dbReference type="InterPro" id="IPR008271">
    <property type="entry name" value="Ser/Thr_kinase_AS"/>
</dbReference>
<dbReference type="FunFam" id="3.30.60.20:FF:000008">
    <property type="entry name" value="Protein kinase C theta"/>
    <property type="match status" value="1"/>
</dbReference>
<dbReference type="OMA" id="SFERPWE"/>
<evidence type="ECO:0000259" key="20">
    <source>
        <dbReference type="PROSITE" id="PS50011"/>
    </source>
</evidence>
<evidence type="ECO:0000256" key="6">
    <source>
        <dbReference type="ARBA" id="ARBA00022723"/>
    </source>
</evidence>
<evidence type="ECO:0000259" key="21">
    <source>
        <dbReference type="PROSITE" id="PS50081"/>
    </source>
</evidence>